<feature type="non-terminal residue" evidence="2">
    <location>
        <position position="1"/>
    </location>
</feature>
<reference evidence="2" key="1">
    <citation type="submission" date="2020-02" db="EMBL/GenBank/DDBJ databases">
        <authorList>
            <person name="Meier V. D."/>
        </authorList>
    </citation>
    <scope>NUCLEOTIDE SEQUENCE</scope>
    <source>
        <strain evidence="2">AVDCRST_MAG39</strain>
    </source>
</reference>
<accession>A0A6J4TEX9</accession>
<proteinExistence type="predicted"/>
<dbReference type="EMBL" id="CADCVW010000106">
    <property type="protein sequence ID" value="CAA9521523.1"/>
    <property type="molecule type" value="Genomic_DNA"/>
</dbReference>
<dbReference type="AlphaFoldDB" id="A0A6J4TEX9"/>
<gene>
    <name evidence="2" type="ORF">AVDCRST_MAG39-2786</name>
</gene>
<evidence type="ECO:0000256" key="1">
    <source>
        <dbReference type="SAM" id="MobiDB-lite"/>
    </source>
</evidence>
<name>A0A6J4TEX9_9SPHN</name>
<evidence type="ECO:0000313" key="2">
    <source>
        <dbReference type="EMBL" id="CAA9521523.1"/>
    </source>
</evidence>
<feature type="compositionally biased region" description="Basic and acidic residues" evidence="1">
    <location>
        <begin position="73"/>
        <end position="87"/>
    </location>
</feature>
<feature type="non-terminal residue" evidence="2">
    <location>
        <position position="104"/>
    </location>
</feature>
<protein>
    <submittedName>
        <fullName evidence="2">Uncharacterized protein</fullName>
    </submittedName>
</protein>
<feature type="compositionally biased region" description="Low complexity" evidence="1">
    <location>
        <begin position="1"/>
        <end position="14"/>
    </location>
</feature>
<sequence>ARRTAASRPDAAGDAGRRARPRAGARCGVQRGDRPVRPLARARLDGGGDASDRAGRSARHHHRRRGRFGGHAGDLRHPAAVRVEEGARLGPAGPRPAQHDAGRL</sequence>
<feature type="region of interest" description="Disordered" evidence="1">
    <location>
        <begin position="1"/>
        <end position="104"/>
    </location>
</feature>
<feature type="compositionally biased region" description="Basic and acidic residues" evidence="1">
    <location>
        <begin position="31"/>
        <end position="55"/>
    </location>
</feature>
<organism evidence="2">
    <name type="scientific">uncultured Sphingomonadaceae bacterium</name>
    <dbReference type="NCBI Taxonomy" id="169976"/>
    <lineage>
        <taxon>Bacteria</taxon>
        <taxon>Pseudomonadati</taxon>
        <taxon>Pseudomonadota</taxon>
        <taxon>Alphaproteobacteria</taxon>
        <taxon>Sphingomonadales</taxon>
        <taxon>Sphingomonadaceae</taxon>
        <taxon>environmental samples</taxon>
    </lineage>
</organism>
<feature type="compositionally biased region" description="Basic residues" evidence="1">
    <location>
        <begin position="56"/>
        <end position="68"/>
    </location>
</feature>